<accession>A0ABD3U0M4</accession>
<name>A0ABD3U0M4_SINWO</name>
<evidence type="ECO:0000313" key="2">
    <source>
        <dbReference type="Proteomes" id="UP001634394"/>
    </source>
</evidence>
<organism evidence="1 2">
    <name type="scientific">Sinanodonta woodiana</name>
    <name type="common">Chinese pond mussel</name>
    <name type="synonym">Anodonta woodiana</name>
    <dbReference type="NCBI Taxonomy" id="1069815"/>
    <lineage>
        <taxon>Eukaryota</taxon>
        <taxon>Metazoa</taxon>
        <taxon>Spiralia</taxon>
        <taxon>Lophotrochozoa</taxon>
        <taxon>Mollusca</taxon>
        <taxon>Bivalvia</taxon>
        <taxon>Autobranchia</taxon>
        <taxon>Heteroconchia</taxon>
        <taxon>Palaeoheterodonta</taxon>
        <taxon>Unionida</taxon>
        <taxon>Unionoidea</taxon>
        <taxon>Unionidae</taxon>
        <taxon>Unioninae</taxon>
        <taxon>Sinanodonta</taxon>
    </lineage>
</organism>
<dbReference type="EMBL" id="JBJQND010000017">
    <property type="protein sequence ID" value="KAL3842607.1"/>
    <property type="molecule type" value="Genomic_DNA"/>
</dbReference>
<protein>
    <submittedName>
        <fullName evidence="1">Uncharacterized protein</fullName>
    </submittedName>
</protein>
<reference evidence="1 2" key="1">
    <citation type="submission" date="2024-11" db="EMBL/GenBank/DDBJ databases">
        <title>Chromosome-level genome assembly of the freshwater bivalve Anodonta woodiana.</title>
        <authorList>
            <person name="Chen X."/>
        </authorList>
    </citation>
    <scope>NUCLEOTIDE SEQUENCE [LARGE SCALE GENOMIC DNA]</scope>
    <source>
        <strain evidence="1">MN2024</strain>
        <tissue evidence="1">Gills</tissue>
    </source>
</reference>
<dbReference type="Proteomes" id="UP001634394">
    <property type="component" value="Unassembled WGS sequence"/>
</dbReference>
<sequence>MLEPLVKTEVAICETLTELKALKMINKLDFDALKTVLKVMEPVNLAVENPSRNDVTLMNAGAILEFIFIKVSNLNNDISTKLVKILKNRVQERLNKDVMNLLCSLKDPSITP</sequence>
<dbReference type="AlphaFoldDB" id="A0ABD3U0M4"/>
<evidence type="ECO:0000313" key="1">
    <source>
        <dbReference type="EMBL" id="KAL3842607.1"/>
    </source>
</evidence>
<gene>
    <name evidence="1" type="ORF">ACJMK2_020600</name>
</gene>
<keyword evidence="2" id="KW-1185">Reference proteome</keyword>
<comment type="caution">
    <text evidence="1">The sequence shown here is derived from an EMBL/GenBank/DDBJ whole genome shotgun (WGS) entry which is preliminary data.</text>
</comment>
<proteinExistence type="predicted"/>